<keyword evidence="1" id="KW-1133">Transmembrane helix</keyword>
<proteinExistence type="predicted"/>
<dbReference type="PANTHER" id="PTHR33116:SF75">
    <property type="entry name" value="RIBONUCLEASE H PROTEIN"/>
    <property type="match status" value="1"/>
</dbReference>
<evidence type="ECO:0000256" key="1">
    <source>
        <dbReference type="SAM" id="Phobius"/>
    </source>
</evidence>
<keyword evidence="3" id="KW-1185">Reference proteome</keyword>
<protein>
    <submittedName>
        <fullName evidence="2">Uncharacterized protein</fullName>
    </submittedName>
</protein>
<reference evidence="2 3" key="1">
    <citation type="journal article" date="2021" name="Commun. Biol.">
        <title>The genome of Shorea leprosula (Dipterocarpaceae) highlights the ecological relevance of drought in aseasonal tropical rainforests.</title>
        <authorList>
            <person name="Ng K.K.S."/>
            <person name="Kobayashi M.J."/>
            <person name="Fawcett J.A."/>
            <person name="Hatakeyama M."/>
            <person name="Paape T."/>
            <person name="Ng C.H."/>
            <person name="Ang C.C."/>
            <person name="Tnah L.H."/>
            <person name="Lee C.T."/>
            <person name="Nishiyama T."/>
            <person name="Sese J."/>
            <person name="O'Brien M.J."/>
            <person name="Copetti D."/>
            <person name="Mohd Noor M.I."/>
            <person name="Ong R.C."/>
            <person name="Putra M."/>
            <person name="Sireger I.Z."/>
            <person name="Indrioko S."/>
            <person name="Kosugi Y."/>
            <person name="Izuno A."/>
            <person name="Isagi Y."/>
            <person name="Lee S.L."/>
            <person name="Shimizu K.K."/>
        </authorList>
    </citation>
    <scope>NUCLEOTIDE SEQUENCE [LARGE SCALE GENOMIC DNA]</scope>
    <source>
        <strain evidence="2">214</strain>
    </source>
</reference>
<name>A0AAV5KPP4_9ROSI</name>
<dbReference type="PANTHER" id="PTHR33116">
    <property type="entry name" value="REVERSE TRANSCRIPTASE ZINC-BINDING DOMAIN-CONTAINING PROTEIN-RELATED-RELATED"/>
    <property type="match status" value="1"/>
</dbReference>
<keyword evidence="1" id="KW-0472">Membrane</keyword>
<accession>A0AAV5KPP4</accession>
<dbReference type="Proteomes" id="UP001054252">
    <property type="component" value="Unassembled WGS sequence"/>
</dbReference>
<keyword evidence="1" id="KW-0812">Transmembrane</keyword>
<feature type="transmembrane region" description="Helical" evidence="1">
    <location>
        <begin position="448"/>
        <end position="473"/>
    </location>
</feature>
<comment type="caution">
    <text evidence="2">The sequence shown here is derived from an EMBL/GenBank/DDBJ whole genome shotgun (WGS) entry which is preliminary data.</text>
</comment>
<evidence type="ECO:0000313" key="2">
    <source>
        <dbReference type="EMBL" id="GKV26426.1"/>
    </source>
</evidence>
<dbReference type="EMBL" id="BPVZ01000072">
    <property type="protein sequence ID" value="GKV26426.1"/>
    <property type="molecule type" value="Genomic_DNA"/>
</dbReference>
<evidence type="ECO:0000313" key="3">
    <source>
        <dbReference type="Proteomes" id="UP001054252"/>
    </source>
</evidence>
<dbReference type="AlphaFoldDB" id="A0AAV5KPP4"/>
<sequence length="551" mass="63497">MDSGMSLNCEDLGVNKWKYNEGILSECEGLLRGVEIGRGGEVLSLLQFADDTVFIGTADAENVRVVKAILLWFEMIFGLKINFSKSHLYGFNISDGWLQGAADMLHCGVGKVPFIYLGLPVGGNLGRKRFWKSVLDRFHQKLATWKSPLLSFGGRITLINSVLSALPIFYLSLFKIPKVVLVELIKIQRNFFWGGASLAKKIPWVSWECMCVEKGKGGLGVVDLERKNGALLGKWWFRLGDGLDSLWKRVIWEKYYGGRRERDVTSVEGLNMSQIWKDIVSLGSRSERLSKMLVRGFKWEVGDGSCVDFWSDKWVGDKSLKELYPRLFVLAVRTEGILKDMGVWRGENWVWDCKWRCGCRGRAAEEEEHFRAMINGFKLRIDREDSWKWVHSSDGGDVGCMFCHEGEEQLHHILCGCKRVWLVWMKVLGWWEIQSVLPNDLFSLVESVVFGISGGVLKDLGALMFLVTAWFIWYWRNMYVFRTEGMSEEQLFESIQAKSFLWLKNKEPGCVFSYTDWMLRPRECREAIVQHHKNLKSARKLQQEAIWKRAD</sequence>
<organism evidence="2 3">
    <name type="scientific">Rubroshorea leprosula</name>
    <dbReference type="NCBI Taxonomy" id="152421"/>
    <lineage>
        <taxon>Eukaryota</taxon>
        <taxon>Viridiplantae</taxon>
        <taxon>Streptophyta</taxon>
        <taxon>Embryophyta</taxon>
        <taxon>Tracheophyta</taxon>
        <taxon>Spermatophyta</taxon>
        <taxon>Magnoliopsida</taxon>
        <taxon>eudicotyledons</taxon>
        <taxon>Gunneridae</taxon>
        <taxon>Pentapetalae</taxon>
        <taxon>rosids</taxon>
        <taxon>malvids</taxon>
        <taxon>Malvales</taxon>
        <taxon>Dipterocarpaceae</taxon>
        <taxon>Rubroshorea</taxon>
    </lineage>
</organism>
<gene>
    <name evidence="2" type="ORF">SLEP1_g35728</name>
</gene>